<accession>A0ABD1ZYB3</accession>
<organism evidence="1 2">
    <name type="scientific">Vespula squamosa</name>
    <name type="common">Southern yellow jacket</name>
    <name type="synonym">Wasp</name>
    <dbReference type="NCBI Taxonomy" id="30214"/>
    <lineage>
        <taxon>Eukaryota</taxon>
        <taxon>Metazoa</taxon>
        <taxon>Ecdysozoa</taxon>
        <taxon>Arthropoda</taxon>
        <taxon>Hexapoda</taxon>
        <taxon>Insecta</taxon>
        <taxon>Pterygota</taxon>
        <taxon>Neoptera</taxon>
        <taxon>Endopterygota</taxon>
        <taxon>Hymenoptera</taxon>
        <taxon>Apocrita</taxon>
        <taxon>Aculeata</taxon>
        <taxon>Vespoidea</taxon>
        <taxon>Vespidae</taxon>
        <taxon>Vespinae</taxon>
        <taxon>Vespula</taxon>
    </lineage>
</organism>
<reference evidence="1 2" key="1">
    <citation type="journal article" date="2024" name="Ann. Entomol. Soc. Am.">
        <title>Genomic analyses of the southern and eastern yellowjacket wasps (Hymenoptera: Vespidae) reveal evolutionary signatures of social life.</title>
        <authorList>
            <person name="Catto M.A."/>
            <person name="Caine P.B."/>
            <person name="Orr S.E."/>
            <person name="Hunt B.G."/>
            <person name="Goodisman M.A.D."/>
        </authorList>
    </citation>
    <scope>NUCLEOTIDE SEQUENCE [LARGE SCALE GENOMIC DNA]</scope>
    <source>
        <strain evidence="1">233</strain>
        <tissue evidence="1">Head and thorax</tissue>
    </source>
</reference>
<protein>
    <submittedName>
        <fullName evidence="1">Uncharacterized protein</fullName>
    </submittedName>
</protein>
<feature type="non-terminal residue" evidence="1">
    <location>
        <position position="1"/>
    </location>
</feature>
<comment type="caution">
    <text evidence="1">The sequence shown here is derived from an EMBL/GenBank/DDBJ whole genome shotgun (WGS) entry which is preliminary data.</text>
</comment>
<keyword evidence="2" id="KW-1185">Reference proteome</keyword>
<dbReference type="EMBL" id="JAUDFV010000158">
    <property type="protein sequence ID" value="KAL2713359.1"/>
    <property type="molecule type" value="Genomic_DNA"/>
</dbReference>
<name>A0ABD1ZYB3_VESSQ</name>
<evidence type="ECO:0000313" key="2">
    <source>
        <dbReference type="Proteomes" id="UP001607302"/>
    </source>
</evidence>
<dbReference type="AlphaFoldDB" id="A0ABD1ZYB3"/>
<evidence type="ECO:0000313" key="1">
    <source>
        <dbReference type="EMBL" id="KAL2713359.1"/>
    </source>
</evidence>
<sequence>EEKKRKGKRSKTDLDEDLNLVRSRFKRDRSRIDGDKERKFIDSSGINRLVRIPPDLGQETFFVAECYETRLKLQSFDPSTDRNFQWELPERYSNLMNIINVLSNFIIDIDLTKVLQFNIPHDEGSILGSGQGPPDESYPDYRPLILRVLGNRPSHGVIEAKIFVRIITDDFEMSKKSGNTGYRAGCRCARARGAECVVGLPSLGSGINSGTKLAARFRTCPGIISMSRLLHEIGLPRDLVIEG</sequence>
<gene>
    <name evidence="1" type="ORF">V1478_017057</name>
</gene>
<proteinExistence type="predicted"/>
<dbReference type="Proteomes" id="UP001607302">
    <property type="component" value="Unassembled WGS sequence"/>
</dbReference>